<proteinExistence type="predicted"/>
<evidence type="ECO:0000313" key="2">
    <source>
        <dbReference type="Proteomes" id="UP000269721"/>
    </source>
</evidence>
<accession>A0A4P9WFW0</accession>
<name>A0A4P9WFW0_9FUNG</name>
<reference evidence="2" key="1">
    <citation type="journal article" date="2018" name="Nat. Microbiol.">
        <title>Leveraging single-cell genomics to expand the fungal tree of life.</title>
        <authorList>
            <person name="Ahrendt S.R."/>
            <person name="Quandt C.A."/>
            <person name="Ciobanu D."/>
            <person name="Clum A."/>
            <person name="Salamov A."/>
            <person name="Andreopoulos B."/>
            <person name="Cheng J.F."/>
            <person name="Woyke T."/>
            <person name="Pelin A."/>
            <person name="Henrissat B."/>
            <person name="Reynolds N.K."/>
            <person name="Benny G.L."/>
            <person name="Smith M.E."/>
            <person name="James T.Y."/>
            <person name="Grigoriev I.V."/>
        </authorList>
    </citation>
    <scope>NUCLEOTIDE SEQUENCE [LARGE SCALE GENOMIC DNA]</scope>
</reference>
<sequence length="101" mass="11258">MTPWFPIWMTLTEINFVRNLVTIEASGYKGIPAVHGVGALPVRGWIKAVVGRARMAWDQLLGKWDFDGAMTPFGIVGRRNDGEEKGPLWLRRDMGEEGGDS</sequence>
<evidence type="ECO:0000313" key="1">
    <source>
        <dbReference type="EMBL" id="RKO90673.1"/>
    </source>
</evidence>
<gene>
    <name evidence="1" type="ORF">BDK51DRAFT_28239</name>
</gene>
<organism evidence="1 2">
    <name type="scientific">Blyttiomyces helicus</name>
    <dbReference type="NCBI Taxonomy" id="388810"/>
    <lineage>
        <taxon>Eukaryota</taxon>
        <taxon>Fungi</taxon>
        <taxon>Fungi incertae sedis</taxon>
        <taxon>Chytridiomycota</taxon>
        <taxon>Chytridiomycota incertae sedis</taxon>
        <taxon>Chytridiomycetes</taxon>
        <taxon>Chytridiomycetes incertae sedis</taxon>
        <taxon>Blyttiomyces</taxon>
    </lineage>
</organism>
<dbReference type="Proteomes" id="UP000269721">
    <property type="component" value="Unassembled WGS sequence"/>
</dbReference>
<keyword evidence="2" id="KW-1185">Reference proteome</keyword>
<dbReference type="EMBL" id="KZ995438">
    <property type="protein sequence ID" value="RKO90673.1"/>
    <property type="molecule type" value="Genomic_DNA"/>
</dbReference>
<dbReference type="AlphaFoldDB" id="A0A4P9WFW0"/>
<protein>
    <submittedName>
        <fullName evidence="1">Uncharacterized protein</fullName>
    </submittedName>
</protein>